<protein>
    <recommendedName>
        <fullName evidence="3">Neutral/alkaline non-lysosomal ceramidase N-terminal domain-containing protein</fullName>
    </recommendedName>
</protein>
<reference evidence="1 2" key="2">
    <citation type="submission" date="2019-01" db="EMBL/GenBank/DDBJ databases">
        <title>Tautonia sociabilis, a novel thermotolerant planctomycete of Isosphaeraceae family, isolated from a 4000 m deep subterranean habitat.</title>
        <authorList>
            <person name="Kovaleva O.L."/>
            <person name="Elcheninov A.G."/>
            <person name="Van Heerden E."/>
            <person name="Toshchakov S.V."/>
            <person name="Novikov A."/>
            <person name="Bonch-Osmolovskaya E.A."/>
            <person name="Kublanov I.V."/>
        </authorList>
    </citation>
    <scope>NUCLEOTIDE SEQUENCE [LARGE SCALE GENOMIC DNA]</scope>
    <source>
        <strain evidence="1 2">GM2012</strain>
    </source>
</reference>
<keyword evidence="2" id="KW-1185">Reference proteome</keyword>
<name>A0A432MC55_9BACT</name>
<sequence>MILALAGLAPSGRADEPLRVGTFDIDASPPVGTPMAYDPTAGVQDPLHCKGVVLIGEGGPVVLVAVDWIGIANDGQTAFKEAIASAVGTTADRVAVHALHQHDAPTCDFTVAELLVAHGIDPSDSYFDPDFAREVIARAAEAAREAKQRARAVSHVGLGEGMVEEVASNRRILGPDGKVRVTRYTACRDPEVRAEPAGTIDPMVKLLAFFDGDEPVAALSYYATHPQSYYRTGLASCDFPGLAREAREDATGVPHVHFDGAGGNIGAGKWNDGSPENRQILADRVAEGMRLAWEAASGRREPISAGDLGWEAVPVVLPPGKHLVEESLEATLADPSADNRIAAARGLAWLRRCLAGDPIPVSCLAIGPARILHLPGELFVEYQLAAQAIRPDLFVCMAAYGDYAPGYIGTASAYYQVGYEASDRASRVAPTVEIVLLDAISQLLGEGQ</sequence>
<accession>A0A432MC55</accession>
<evidence type="ECO:0008006" key="3">
    <source>
        <dbReference type="Google" id="ProtNLM"/>
    </source>
</evidence>
<dbReference type="Proteomes" id="UP000280296">
    <property type="component" value="Unassembled WGS sequence"/>
</dbReference>
<evidence type="ECO:0000313" key="1">
    <source>
        <dbReference type="EMBL" id="RUL81616.1"/>
    </source>
</evidence>
<comment type="caution">
    <text evidence="1">The sequence shown here is derived from an EMBL/GenBank/DDBJ whole genome shotgun (WGS) entry which is preliminary data.</text>
</comment>
<evidence type="ECO:0000313" key="2">
    <source>
        <dbReference type="Proteomes" id="UP000280296"/>
    </source>
</evidence>
<proteinExistence type="predicted"/>
<reference evidence="1 2" key="1">
    <citation type="submission" date="2018-12" db="EMBL/GenBank/DDBJ databases">
        <authorList>
            <person name="Toschakov S.V."/>
        </authorList>
    </citation>
    <scope>NUCLEOTIDE SEQUENCE [LARGE SCALE GENOMIC DNA]</scope>
    <source>
        <strain evidence="1 2">GM2012</strain>
    </source>
</reference>
<dbReference type="OrthoDB" id="233892at2"/>
<gene>
    <name evidence="1" type="ORF">TsocGM_24910</name>
</gene>
<organism evidence="1 2">
    <name type="scientific">Tautonia sociabilis</name>
    <dbReference type="NCBI Taxonomy" id="2080755"/>
    <lineage>
        <taxon>Bacteria</taxon>
        <taxon>Pseudomonadati</taxon>
        <taxon>Planctomycetota</taxon>
        <taxon>Planctomycetia</taxon>
        <taxon>Isosphaerales</taxon>
        <taxon>Isosphaeraceae</taxon>
        <taxon>Tautonia</taxon>
    </lineage>
</organism>
<dbReference type="AlphaFoldDB" id="A0A432MC55"/>
<dbReference type="EMBL" id="RYZH01000090">
    <property type="protein sequence ID" value="RUL81616.1"/>
    <property type="molecule type" value="Genomic_DNA"/>
</dbReference>